<dbReference type="PANTHER" id="PTHR33881">
    <property type="entry name" value="NEUROGENIC LOCUS NOTCH-LIKE PROTEIN"/>
    <property type="match status" value="1"/>
</dbReference>
<organism evidence="2 3">
    <name type="scientific">Gossypium trilobum</name>
    <dbReference type="NCBI Taxonomy" id="34281"/>
    <lineage>
        <taxon>Eukaryota</taxon>
        <taxon>Viridiplantae</taxon>
        <taxon>Streptophyta</taxon>
        <taxon>Embryophyta</taxon>
        <taxon>Tracheophyta</taxon>
        <taxon>Spermatophyta</taxon>
        <taxon>Magnoliopsida</taxon>
        <taxon>eudicotyledons</taxon>
        <taxon>Gunneridae</taxon>
        <taxon>Pentapetalae</taxon>
        <taxon>rosids</taxon>
        <taxon>malvids</taxon>
        <taxon>Malvales</taxon>
        <taxon>Malvaceae</taxon>
        <taxon>Malvoideae</taxon>
        <taxon>Gossypium</taxon>
    </lineage>
</organism>
<evidence type="ECO:0000313" key="3">
    <source>
        <dbReference type="Proteomes" id="UP000593568"/>
    </source>
</evidence>
<reference evidence="2 3" key="1">
    <citation type="journal article" date="2019" name="Genome Biol. Evol.">
        <title>Insights into the evolution of the New World diploid cottons (Gossypium, subgenus Houzingenia) based on genome sequencing.</title>
        <authorList>
            <person name="Grover C.E."/>
            <person name="Arick M.A. 2nd"/>
            <person name="Thrash A."/>
            <person name="Conover J.L."/>
            <person name="Sanders W.S."/>
            <person name="Peterson D.G."/>
            <person name="Frelichowski J.E."/>
            <person name="Scheffler J.A."/>
            <person name="Scheffler B.E."/>
            <person name="Wendel J.F."/>
        </authorList>
    </citation>
    <scope>NUCLEOTIDE SEQUENCE [LARGE SCALE GENOMIC DNA]</scope>
    <source>
        <strain evidence="2">8</strain>
        <tissue evidence="2">Leaf</tissue>
    </source>
</reference>
<proteinExistence type="predicted"/>
<gene>
    <name evidence="2" type="ORF">Gotri_005450</name>
</gene>
<sequence>MLFNLMMKLQTNIYAFNCALLLSFIFSSSEAFISNLQPDAVTACAIVNCGKGSCQDTDNSSFGFQCNCYSGWNQFQVGSLIFPPCIVPN</sequence>
<evidence type="ECO:0008006" key="4">
    <source>
        <dbReference type="Google" id="ProtNLM"/>
    </source>
</evidence>
<feature type="chain" id="PRO_5029663329" description="EGF-like domain-containing protein" evidence="1">
    <location>
        <begin position="32"/>
        <end position="89"/>
    </location>
</feature>
<dbReference type="Proteomes" id="UP000593568">
    <property type="component" value="Unassembled WGS sequence"/>
</dbReference>
<evidence type="ECO:0000256" key="1">
    <source>
        <dbReference type="SAM" id="SignalP"/>
    </source>
</evidence>
<dbReference type="PANTHER" id="PTHR33881:SF17">
    <property type="entry name" value="EGF-LIKE DOMAIN-CONTAINING PROTEIN"/>
    <property type="match status" value="1"/>
</dbReference>
<keyword evidence="3" id="KW-1185">Reference proteome</keyword>
<comment type="caution">
    <text evidence="2">The sequence shown here is derived from an EMBL/GenBank/DDBJ whole genome shotgun (WGS) entry which is preliminary data.</text>
</comment>
<dbReference type="EMBL" id="JABEZW010000010">
    <property type="protein sequence ID" value="MBA0777432.1"/>
    <property type="molecule type" value="Genomic_DNA"/>
</dbReference>
<name>A0A7J9EWL3_9ROSI</name>
<evidence type="ECO:0000313" key="2">
    <source>
        <dbReference type="EMBL" id="MBA0777432.1"/>
    </source>
</evidence>
<feature type="signal peptide" evidence="1">
    <location>
        <begin position="1"/>
        <end position="31"/>
    </location>
</feature>
<keyword evidence="1" id="KW-0732">Signal</keyword>
<accession>A0A7J9EWL3</accession>
<protein>
    <recommendedName>
        <fullName evidence="4">EGF-like domain-containing protein</fullName>
    </recommendedName>
</protein>
<dbReference type="AlphaFoldDB" id="A0A7J9EWL3"/>